<dbReference type="PANTHER" id="PTHR47718">
    <property type="entry name" value="OS01G0519700 PROTEIN"/>
    <property type="match status" value="1"/>
</dbReference>
<keyword evidence="1" id="KW-0863">Zinc-finger</keyword>
<proteinExistence type="predicted"/>
<dbReference type="EMBL" id="BSYO01000030">
    <property type="protein sequence ID" value="GMH25837.1"/>
    <property type="molecule type" value="Genomic_DNA"/>
</dbReference>
<comment type="caution">
    <text evidence="3">The sequence shown here is derived from an EMBL/GenBank/DDBJ whole genome shotgun (WGS) entry which is preliminary data.</text>
</comment>
<evidence type="ECO:0000259" key="2">
    <source>
        <dbReference type="PROSITE" id="PS50966"/>
    </source>
</evidence>
<evidence type="ECO:0000256" key="1">
    <source>
        <dbReference type="PROSITE-ProRule" id="PRU00325"/>
    </source>
</evidence>
<dbReference type="PANTHER" id="PTHR47718:SF2">
    <property type="entry name" value="PROTEIN FAR1-RELATED SEQUENCE 5-LIKE"/>
    <property type="match status" value="1"/>
</dbReference>
<keyword evidence="4" id="KW-1185">Reference proteome</keyword>
<dbReference type="InterPro" id="IPR004330">
    <property type="entry name" value="FAR1_DNA_bnd_dom"/>
</dbReference>
<sequence>MDDCILSVGMEFDSMDAAWDFWKEYGKRMGFGVRKNFLRRSKIDDVEIYRMFTCAKEGQRRINKKRGENSMERWETRCGCEAMLEVVLVREKMKVVVKAFILEHNHELEPPKIRHFLISQREVSAAQGQPNEIANDAGLRPSSTSDLTVMEAGGSRLVGYITEDQKSYLRTRRQRHMQHGEAGAILTYFQKKKMKNSGFFYELQLDSDDRITNIFWADVEMIIDYQYFGDAVMFDTTYRMDEGLRPFGAFTGFNHHRQIVVFGATLLYDKTVDSFAWLFDTFVRCHGGKAPITIFTDQDAAMDKALKLVMTSTRHGLCTWHILQNAIKHLVARSDLLSAFTSCMFSIIDKSDFDNAWASMVSNVGEPHVSTWLDGIYVLRHKWAYCYMKKTFSLSIRSMQLSESLNNDLKAYLKCSTNLRDFFHYFERIVEKKCEGELFADYKSKQKLPNLIMPNSPLMIQLAKIYTPTIFKMMQDEMVEAFAWRLVSRQGPEYILASHANPKLSVKVVFECETEVIECECRLMETNGILCAHVFKVFIIHDVTVMPDKYILSRWTRKARFHTPTLCSDRIILDEDSQTWAGRMMFKVMRNCLLVGRYPGAREKIEDCITKMDEIVQNLLNLYVDQGTTNVHIPEQFADESVKVVKNCDGWRTTQ</sequence>
<evidence type="ECO:0000313" key="4">
    <source>
        <dbReference type="Proteomes" id="UP001279734"/>
    </source>
</evidence>
<evidence type="ECO:0000313" key="3">
    <source>
        <dbReference type="EMBL" id="GMH25837.1"/>
    </source>
</evidence>
<keyword evidence="1" id="KW-0479">Metal-binding</keyword>
<gene>
    <name evidence="3" type="ORF">Nepgr_027680</name>
</gene>
<dbReference type="GO" id="GO:0008270">
    <property type="term" value="F:zinc ion binding"/>
    <property type="evidence" value="ECO:0007669"/>
    <property type="project" value="UniProtKB-KW"/>
</dbReference>
<name>A0AAD3TAI4_NEPGR</name>
<dbReference type="Pfam" id="PF03101">
    <property type="entry name" value="FAR1"/>
    <property type="match status" value="1"/>
</dbReference>
<dbReference type="PROSITE" id="PS50966">
    <property type="entry name" value="ZF_SWIM"/>
    <property type="match status" value="1"/>
</dbReference>
<dbReference type="AlphaFoldDB" id="A0AAD3TAI4"/>
<dbReference type="Proteomes" id="UP001279734">
    <property type="component" value="Unassembled WGS sequence"/>
</dbReference>
<reference evidence="3" key="1">
    <citation type="submission" date="2023-05" db="EMBL/GenBank/DDBJ databases">
        <title>Nepenthes gracilis genome sequencing.</title>
        <authorList>
            <person name="Fukushima K."/>
        </authorList>
    </citation>
    <scope>NUCLEOTIDE SEQUENCE</scope>
    <source>
        <strain evidence="3">SING2019-196</strain>
    </source>
</reference>
<dbReference type="InterPro" id="IPR018289">
    <property type="entry name" value="MULE_transposase_dom"/>
</dbReference>
<feature type="domain" description="SWIM-type" evidence="2">
    <location>
        <begin position="504"/>
        <end position="542"/>
    </location>
</feature>
<dbReference type="InterPro" id="IPR007527">
    <property type="entry name" value="Znf_SWIM"/>
</dbReference>
<keyword evidence="1" id="KW-0862">Zinc</keyword>
<dbReference type="Pfam" id="PF10551">
    <property type="entry name" value="MULE"/>
    <property type="match status" value="1"/>
</dbReference>
<protein>
    <recommendedName>
        <fullName evidence="2">SWIM-type domain-containing protein</fullName>
    </recommendedName>
</protein>
<organism evidence="3 4">
    <name type="scientific">Nepenthes gracilis</name>
    <name type="common">Slender pitcher plant</name>
    <dbReference type="NCBI Taxonomy" id="150966"/>
    <lineage>
        <taxon>Eukaryota</taxon>
        <taxon>Viridiplantae</taxon>
        <taxon>Streptophyta</taxon>
        <taxon>Embryophyta</taxon>
        <taxon>Tracheophyta</taxon>
        <taxon>Spermatophyta</taxon>
        <taxon>Magnoliopsida</taxon>
        <taxon>eudicotyledons</taxon>
        <taxon>Gunneridae</taxon>
        <taxon>Pentapetalae</taxon>
        <taxon>Caryophyllales</taxon>
        <taxon>Nepenthaceae</taxon>
        <taxon>Nepenthes</taxon>
    </lineage>
</organism>
<accession>A0AAD3TAI4</accession>